<feature type="region of interest" description="Disordered" evidence="1">
    <location>
        <begin position="10"/>
        <end position="31"/>
    </location>
</feature>
<organism evidence="2 3">
    <name type="scientific">Melanomma pulvis-pyrius CBS 109.77</name>
    <dbReference type="NCBI Taxonomy" id="1314802"/>
    <lineage>
        <taxon>Eukaryota</taxon>
        <taxon>Fungi</taxon>
        <taxon>Dikarya</taxon>
        <taxon>Ascomycota</taxon>
        <taxon>Pezizomycotina</taxon>
        <taxon>Dothideomycetes</taxon>
        <taxon>Pleosporomycetidae</taxon>
        <taxon>Pleosporales</taxon>
        <taxon>Melanommataceae</taxon>
        <taxon>Melanomma</taxon>
    </lineage>
</organism>
<sequence length="365" mass="41065">MSIPQAVVAQDHLTPPSSFTDEPLTPPLTDKRPFDTALRVIELFRQIQAGRNPDQGTLVEFQLGQAGYDALESALEQDHVLSGYVKDKIRYDYDGDKGQLVVRMPTGVHEVFIDRVEDEIRSQLKAIRSGTGRKAQFAQKVQPARSTEIRFPTSASSSKSKYEPDASFWHDDTQYPGVIIEVSYSQNKKRLGRLAENYLIDSDANVRAVVGLDIVYGEKGSRKATLSIWRPRLFDTADGPELRTVQEVKDEAFRDDDGNPTNHPGLRLRLSDFAFEELARREMGDEDVEISISGIQLCKYLVAAERKVRRAQSLLSCSSAPEVKKRKRSETPPEEITSGDEARYVADEERAAKRTLSHDDDYIDS</sequence>
<evidence type="ECO:0000313" key="2">
    <source>
        <dbReference type="EMBL" id="KAF2787057.1"/>
    </source>
</evidence>
<name>A0A6A6WTD2_9PLEO</name>
<keyword evidence="3" id="KW-1185">Reference proteome</keyword>
<dbReference type="OrthoDB" id="3485856at2759"/>
<proteinExistence type="predicted"/>
<dbReference type="Proteomes" id="UP000799757">
    <property type="component" value="Unassembled WGS sequence"/>
</dbReference>
<protein>
    <submittedName>
        <fullName evidence="2">Uncharacterized protein</fullName>
    </submittedName>
</protein>
<dbReference type="AlphaFoldDB" id="A0A6A6WTD2"/>
<evidence type="ECO:0000256" key="1">
    <source>
        <dbReference type="SAM" id="MobiDB-lite"/>
    </source>
</evidence>
<gene>
    <name evidence="2" type="ORF">K505DRAFT_288605</name>
</gene>
<evidence type="ECO:0000313" key="3">
    <source>
        <dbReference type="Proteomes" id="UP000799757"/>
    </source>
</evidence>
<accession>A0A6A6WTD2</accession>
<feature type="region of interest" description="Disordered" evidence="1">
    <location>
        <begin position="319"/>
        <end position="346"/>
    </location>
</feature>
<dbReference type="EMBL" id="MU002367">
    <property type="protein sequence ID" value="KAF2787057.1"/>
    <property type="molecule type" value="Genomic_DNA"/>
</dbReference>
<reference evidence="2" key="1">
    <citation type="journal article" date="2020" name="Stud. Mycol.">
        <title>101 Dothideomycetes genomes: a test case for predicting lifestyles and emergence of pathogens.</title>
        <authorList>
            <person name="Haridas S."/>
            <person name="Albert R."/>
            <person name="Binder M."/>
            <person name="Bloem J."/>
            <person name="Labutti K."/>
            <person name="Salamov A."/>
            <person name="Andreopoulos B."/>
            <person name="Baker S."/>
            <person name="Barry K."/>
            <person name="Bills G."/>
            <person name="Bluhm B."/>
            <person name="Cannon C."/>
            <person name="Castanera R."/>
            <person name="Culley D."/>
            <person name="Daum C."/>
            <person name="Ezra D."/>
            <person name="Gonzalez J."/>
            <person name="Henrissat B."/>
            <person name="Kuo A."/>
            <person name="Liang C."/>
            <person name="Lipzen A."/>
            <person name="Lutzoni F."/>
            <person name="Magnuson J."/>
            <person name="Mondo S."/>
            <person name="Nolan M."/>
            <person name="Ohm R."/>
            <person name="Pangilinan J."/>
            <person name="Park H.-J."/>
            <person name="Ramirez L."/>
            <person name="Alfaro M."/>
            <person name="Sun H."/>
            <person name="Tritt A."/>
            <person name="Yoshinaga Y."/>
            <person name="Zwiers L.-H."/>
            <person name="Turgeon B."/>
            <person name="Goodwin S."/>
            <person name="Spatafora J."/>
            <person name="Crous P."/>
            <person name="Grigoriev I."/>
        </authorList>
    </citation>
    <scope>NUCLEOTIDE SEQUENCE</scope>
    <source>
        <strain evidence="2">CBS 109.77</strain>
    </source>
</reference>